<accession>A0ABD7HQD0</accession>
<organism evidence="1 2">
    <name type="scientific">Mycobacteroides abscessus</name>
    <dbReference type="NCBI Taxonomy" id="36809"/>
    <lineage>
        <taxon>Bacteria</taxon>
        <taxon>Bacillati</taxon>
        <taxon>Actinomycetota</taxon>
        <taxon>Actinomycetes</taxon>
        <taxon>Mycobacteriales</taxon>
        <taxon>Mycobacteriaceae</taxon>
        <taxon>Mycobacteroides</taxon>
    </lineage>
</organism>
<comment type="caution">
    <text evidence="1">The sequence shown here is derived from an EMBL/GenBank/DDBJ whole genome shotgun (WGS) entry which is preliminary data.</text>
</comment>
<gene>
    <name evidence="1" type="ORF">D2E76_09605</name>
</gene>
<name>A0ABD7HQD0_9MYCO</name>
<sequence length="138" mass="15767">MASQFSDEVQRIVGPVLLSLGFTLDAIDNNVDEGGRRAEVVYFTSLDCKIQVYRSSREGETNCMIAPLNVPNEYGLRAEKWQYLNRFVKRPDLPLEEVVSAARAEYESYANPLEWVRDRVARNYEAAHVGILQMYSNT</sequence>
<dbReference type="Proteomes" id="UP000284557">
    <property type="component" value="Unassembled WGS sequence"/>
</dbReference>
<protein>
    <submittedName>
        <fullName evidence="1">Uncharacterized protein</fullName>
    </submittedName>
</protein>
<dbReference type="EMBL" id="QXBN01000006">
    <property type="protein sequence ID" value="RIT40060.1"/>
    <property type="molecule type" value="Genomic_DNA"/>
</dbReference>
<reference evidence="1 2" key="1">
    <citation type="submission" date="2018-08" db="EMBL/GenBank/DDBJ databases">
        <title>Linezolid Resistance in Mycobacterium abscessus: MIC Distribution and Comprehensive Investigation of Resistance Mechanisms.</title>
        <authorList>
            <person name="Ye M."/>
            <person name="Xu L."/>
            <person name="Zou Y."/>
            <person name="Li B."/>
            <person name="Guo Q."/>
            <person name="Zhang Y."/>
            <person name="Zhan M."/>
            <person name="Xu B."/>
            <person name="Yu F."/>
            <person name="Zhang Z."/>
            <person name="Chu H."/>
        </authorList>
    </citation>
    <scope>NUCLEOTIDE SEQUENCE [LARGE SCALE GENOMIC DNA]</scope>
    <source>
        <strain evidence="1 2">G143</strain>
    </source>
</reference>
<evidence type="ECO:0000313" key="2">
    <source>
        <dbReference type="Proteomes" id="UP000284557"/>
    </source>
</evidence>
<proteinExistence type="predicted"/>
<dbReference type="AlphaFoldDB" id="A0ABD7HQD0"/>
<evidence type="ECO:0000313" key="1">
    <source>
        <dbReference type="EMBL" id="RIT40060.1"/>
    </source>
</evidence>
<dbReference type="RefSeq" id="WP_100521956.1">
    <property type="nucleotide sequence ID" value="NZ_QXAD01000001.1"/>
</dbReference>